<dbReference type="RefSeq" id="WP_245153297.1">
    <property type="nucleotide sequence ID" value="NZ_JAYLLN010000004.1"/>
</dbReference>
<name>A0ABU8I2J6_9SPHI</name>
<dbReference type="InterPro" id="IPR014985">
    <property type="entry name" value="WbqC"/>
</dbReference>
<gene>
    <name evidence="1" type="ORF">VJ786_03400</name>
</gene>
<comment type="caution">
    <text evidence="1">The sequence shown here is derived from an EMBL/GenBank/DDBJ whole genome shotgun (WGS) entry which is preliminary data.</text>
</comment>
<evidence type="ECO:0000313" key="1">
    <source>
        <dbReference type="EMBL" id="MEI5983942.1"/>
    </source>
</evidence>
<protein>
    <submittedName>
        <fullName evidence="1">WbqC family protein</fullName>
    </submittedName>
</protein>
<accession>A0ABU8I2J6</accession>
<evidence type="ECO:0000313" key="2">
    <source>
        <dbReference type="Proteomes" id="UP001363035"/>
    </source>
</evidence>
<dbReference type="Proteomes" id="UP001363035">
    <property type="component" value="Unassembled WGS sequence"/>
</dbReference>
<keyword evidence="2" id="KW-1185">Reference proteome</keyword>
<dbReference type="EMBL" id="JAYLLN010000004">
    <property type="protein sequence ID" value="MEI5983942.1"/>
    <property type="molecule type" value="Genomic_DNA"/>
</dbReference>
<sequence>MMMQDILLPVLYLPNASYFKTIKDAEGDLLLERFENYPKQTFRTRTQISTANGVLELFVPIQHGRKERVAMKDVRINYDHPWQRLHWLSLQTAYRSSAYFEYYEDDLLPFYEKKYEFLMDFHVDQLTLLLKLLKLKKEIKFTDSYQEVESAEHDFRKIIHPKKPSLITDQKPYYQLFEDKNGFIPNLSVIDLLFSQGPQAKNYL</sequence>
<proteinExistence type="predicted"/>
<dbReference type="Pfam" id="PF08889">
    <property type="entry name" value="WbqC"/>
    <property type="match status" value="1"/>
</dbReference>
<reference evidence="1 2" key="1">
    <citation type="submission" date="2024-01" db="EMBL/GenBank/DDBJ databases">
        <title>Sphingobacterium tenebrionis sp. nov., a novel endophyte isolated from tenebrio molitor intestines.</title>
        <authorList>
            <person name="Zhang C."/>
        </authorList>
    </citation>
    <scope>NUCLEOTIDE SEQUENCE [LARGE SCALE GENOMIC DNA]</scope>
    <source>
        <strain evidence="1 2">PU5-4</strain>
    </source>
</reference>
<organism evidence="1 2">
    <name type="scientific">Sphingobacterium tenebrionis</name>
    <dbReference type="NCBI Taxonomy" id="3111775"/>
    <lineage>
        <taxon>Bacteria</taxon>
        <taxon>Pseudomonadati</taxon>
        <taxon>Bacteroidota</taxon>
        <taxon>Sphingobacteriia</taxon>
        <taxon>Sphingobacteriales</taxon>
        <taxon>Sphingobacteriaceae</taxon>
        <taxon>Sphingobacterium</taxon>
    </lineage>
</organism>